<dbReference type="InterPro" id="IPR036237">
    <property type="entry name" value="Xyl_isomerase-like_sf"/>
</dbReference>
<dbReference type="Gene3D" id="3.20.20.150">
    <property type="entry name" value="Divalent-metal-dependent TIM barrel enzymes"/>
    <property type="match status" value="1"/>
</dbReference>
<sequence>MCPLVLLDSDKSTNTVSREKQHLRFLEEAAELEVETVVVITGGLPPDSRDIAGQRQKVVEELGQLIPIAKKTGLKLALEPLHPMVCGLRSVISNLAEANEILDLLDRDDVMGIAVDSYALW</sequence>
<dbReference type="Pfam" id="PF01261">
    <property type="entry name" value="AP_endonuc_2"/>
    <property type="match status" value="1"/>
</dbReference>
<dbReference type="InterPro" id="IPR013022">
    <property type="entry name" value="Xyl_isomerase-like_TIM-brl"/>
</dbReference>
<reference evidence="2" key="1">
    <citation type="submission" date="2018-05" db="EMBL/GenBank/DDBJ databases">
        <authorList>
            <person name="Lanie J.A."/>
            <person name="Ng W.-L."/>
            <person name="Kazmierczak K.M."/>
            <person name="Andrzejewski T.M."/>
            <person name="Davidsen T.M."/>
            <person name="Wayne K.J."/>
            <person name="Tettelin H."/>
            <person name="Glass J.I."/>
            <person name="Rusch D."/>
            <person name="Podicherti R."/>
            <person name="Tsui H.-C.T."/>
            <person name="Winkler M.E."/>
        </authorList>
    </citation>
    <scope>NUCLEOTIDE SEQUENCE</scope>
</reference>
<protein>
    <recommendedName>
        <fullName evidence="1">Xylose isomerase-like TIM barrel domain-containing protein</fullName>
    </recommendedName>
</protein>
<accession>A0A383AD38</accession>
<proteinExistence type="predicted"/>
<dbReference type="SUPFAM" id="SSF51658">
    <property type="entry name" value="Xylose isomerase-like"/>
    <property type="match status" value="1"/>
</dbReference>
<name>A0A383AD38_9ZZZZ</name>
<dbReference type="AlphaFoldDB" id="A0A383AD38"/>
<dbReference type="EMBL" id="UINC01191250">
    <property type="protein sequence ID" value="SVE05796.1"/>
    <property type="molecule type" value="Genomic_DNA"/>
</dbReference>
<feature type="non-terminal residue" evidence="2">
    <location>
        <position position="121"/>
    </location>
</feature>
<organism evidence="2">
    <name type="scientific">marine metagenome</name>
    <dbReference type="NCBI Taxonomy" id="408172"/>
    <lineage>
        <taxon>unclassified sequences</taxon>
        <taxon>metagenomes</taxon>
        <taxon>ecological metagenomes</taxon>
    </lineage>
</organism>
<feature type="domain" description="Xylose isomerase-like TIM barrel" evidence="1">
    <location>
        <begin position="21"/>
        <end position="121"/>
    </location>
</feature>
<gene>
    <name evidence="2" type="ORF">METZ01_LOCUS458650</name>
</gene>
<evidence type="ECO:0000313" key="2">
    <source>
        <dbReference type="EMBL" id="SVE05796.1"/>
    </source>
</evidence>
<evidence type="ECO:0000259" key="1">
    <source>
        <dbReference type="Pfam" id="PF01261"/>
    </source>
</evidence>